<evidence type="ECO:0000256" key="1">
    <source>
        <dbReference type="ARBA" id="ARBA00006642"/>
    </source>
</evidence>
<comment type="function">
    <text evidence="13">Catalyzes the conversion of 4-hydroxy-tetrahydrodipicolinate (HTPA) to tetrahydrodipicolinate.</text>
</comment>
<dbReference type="KEGG" id="tio:INP52_03805"/>
<dbReference type="GO" id="GO:0016726">
    <property type="term" value="F:oxidoreductase activity, acting on CH or CH2 groups, NAD or NADP as acceptor"/>
    <property type="evidence" value="ECO:0007669"/>
    <property type="project" value="UniProtKB-UniRule"/>
</dbReference>
<feature type="domain" description="Dihydrodipicolinate reductase N-terminal" evidence="14">
    <location>
        <begin position="26"/>
        <end position="92"/>
    </location>
</feature>
<evidence type="ECO:0000259" key="14">
    <source>
        <dbReference type="Pfam" id="PF01113"/>
    </source>
</evidence>
<feature type="binding site" evidence="13">
    <location>
        <position position="122"/>
    </location>
    <ligand>
        <name>(S)-2,3,4,5-tetrahydrodipicolinate</name>
        <dbReference type="ChEBI" id="CHEBI:16845"/>
    </ligand>
</feature>
<evidence type="ECO:0000256" key="3">
    <source>
        <dbReference type="ARBA" id="ARBA00022605"/>
    </source>
</evidence>
<accession>A0A7S7MAD0</accession>
<dbReference type="GO" id="GO:0008839">
    <property type="term" value="F:4-hydroxy-tetrahydrodipicolinate reductase"/>
    <property type="evidence" value="ECO:0007669"/>
    <property type="project" value="UniProtKB-UniRule"/>
</dbReference>
<evidence type="ECO:0000256" key="13">
    <source>
        <dbReference type="HAMAP-Rule" id="MF_00102"/>
    </source>
</evidence>
<comment type="similarity">
    <text evidence="1 13">Belongs to the DapB family.</text>
</comment>
<dbReference type="PIRSF" id="PIRSF000161">
    <property type="entry name" value="DHPR"/>
    <property type="match status" value="1"/>
</dbReference>
<dbReference type="InterPro" id="IPR022663">
    <property type="entry name" value="DapB_C"/>
</dbReference>
<feature type="domain" description="Dihydrodipicolinate reductase C-terminal" evidence="15">
    <location>
        <begin position="95"/>
        <end position="226"/>
    </location>
</feature>
<evidence type="ECO:0000256" key="5">
    <source>
        <dbReference type="ARBA" id="ARBA00022915"/>
    </source>
</evidence>
<dbReference type="Pfam" id="PF05173">
    <property type="entry name" value="DapB_C"/>
    <property type="match status" value="1"/>
</dbReference>
<proteinExistence type="inferred from homology"/>
<gene>
    <name evidence="13 16" type="primary">dapB</name>
    <name evidence="16" type="ORF">INP52_03805</name>
</gene>
<evidence type="ECO:0000256" key="4">
    <source>
        <dbReference type="ARBA" id="ARBA00022857"/>
    </source>
</evidence>
<evidence type="ECO:0000256" key="11">
    <source>
        <dbReference type="ARBA" id="ARBA00049080"/>
    </source>
</evidence>
<evidence type="ECO:0000256" key="7">
    <source>
        <dbReference type="ARBA" id="ARBA00023027"/>
    </source>
</evidence>
<evidence type="ECO:0000259" key="15">
    <source>
        <dbReference type="Pfam" id="PF05173"/>
    </source>
</evidence>
<dbReference type="NCBIfam" id="TIGR00036">
    <property type="entry name" value="dapB"/>
    <property type="match status" value="1"/>
</dbReference>
<name>A0A7S7MAD0_9ACTN</name>
<dbReference type="EMBL" id="CP063767">
    <property type="protein sequence ID" value="QOY61558.1"/>
    <property type="molecule type" value="Genomic_DNA"/>
</dbReference>
<dbReference type="GO" id="GO:0005829">
    <property type="term" value="C:cytosol"/>
    <property type="evidence" value="ECO:0007669"/>
    <property type="project" value="TreeGrafter"/>
</dbReference>
<dbReference type="PANTHER" id="PTHR20836">
    <property type="entry name" value="DIHYDRODIPICOLINATE REDUCTASE"/>
    <property type="match status" value="1"/>
</dbReference>
<dbReference type="GO" id="GO:0050661">
    <property type="term" value="F:NADP binding"/>
    <property type="evidence" value="ECO:0007669"/>
    <property type="project" value="UniProtKB-UniRule"/>
</dbReference>
<dbReference type="InterPro" id="IPR023940">
    <property type="entry name" value="DHDPR_bac"/>
</dbReference>
<dbReference type="PANTHER" id="PTHR20836:SF0">
    <property type="entry name" value="4-HYDROXY-TETRAHYDRODIPICOLINATE REDUCTASE 1, CHLOROPLASTIC-RELATED"/>
    <property type="match status" value="1"/>
</dbReference>
<comment type="subcellular location">
    <subcellularLocation>
        <location evidence="13">Cytoplasm</location>
    </subcellularLocation>
</comment>
<evidence type="ECO:0000256" key="2">
    <source>
        <dbReference type="ARBA" id="ARBA00022490"/>
    </source>
</evidence>
<evidence type="ECO:0000256" key="10">
    <source>
        <dbReference type="ARBA" id="ARBA00038983"/>
    </source>
</evidence>
<evidence type="ECO:0000256" key="8">
    <source>
        <dbReference type="ARBA" id="ARBA00023154"/>
    </source>
</evidence>
<keyword evidence="17" id="KW-1185">Reference proteome</keyword>
<keyword evidence="8 13" id="KW-0457">Lysine biosynthesis</keyword>
<keyword evidence="2 13" id="KW-0963">Cytoplasm</keyword>
<comment type="subunit">
    <text evidence="13">Homotetramer.</text>
</comment>
<comment type="catalytic activity">
    <reaction evidence="12 13">
        <text>(S)-2,3,4,5-tetrahydrodipicolinate + NAD(+) + H2O = (2S,4S)-4-hydroxy-2,3,4,5-tetrahydrodipicolinate + NADH + H(+)</text>
        <dbReference type="Rhea" id="RHEA:35323"/>
        <dbReference type="ChEBI" id="CHEBI:15377"/>
        <dbReference type="ChEBI" id="CHEBI:15378"/>
        <dbReference type="ChEBI" id="CHEBI:16845"/>
        <dbReference type="ChEBI" id="CHEBI:57540"/>
        <dbReference type="ChEBI" id="CHEBI:57945"/>
        <dbReference type="ChEBI" id="CHEBI:67139"/>
        <dbReference type="EC" id="1.17.1.8"/>
    </reaction>
</comment>
<dbReference type="SUPFAM" id="SSF55347">
    <property type="entry name" value="Glyceraldehyde-3-phosphate dehydrogenase-like, C-terminal domain"/>
    <property type="match status" value="1"/>
</dbReference>
<evidence type="ECO:0000256" key="9">
    <source>
        <dbReference type="ARBA" id="ARBA00037922"/>
    </source>
</evidence>
<feature type="binding site" evidence="13">
    <location>
        <begin position="65"/>
        <end position="67"/>
    </location>
    <ligand>
        <name>NAD(+)</name>
        <dbReference type="ChEBI" id="CHEBI:57540"/>
    </ligand>
</feature>
<sequence>MGALVGELIDKEDGFERVATLSSADVGELDEGLAPADLVIDFSAPEALAHVAAYVRRTGAALVSGTTGLDAAQMGEVRALGEVARVVHASNFSLGVAVLRRLVAEAARALSGFDVEIVETHHNQKVDAPSGTAKALLDAVDPQGLDAVAYGREGVVGPRPAHEVGMHSLRGGTVAGTHTVCFFGTDEEVEFTHRATSRTIFAAGAVAAARALLAREAGLYTFEDLMLD</sequence>
<keyword evidence="5 13" id="KW-0220">Diaminopimelate biosynthesis</keyword>
<protein>
    <recommendedName>
        <fullName evidence="10 13">4-hydroxy-tetrahydrodipicolinate reductase</fullName>
        <shortName evidence="13">HTPA reductase</shortName>
        <ecNumber evidence="10 13">1.17.1.8</ecNumber>
    </recommendedName>
</protein>
<feature type="binding site" evidence="13">
    <location>
        <begin position="131"/>
        <end position="132"/>
    </location>
    <ligand>
        <name>(S)-2,3,4,5-tetrahydrodipicolinate</name>
        <dbReference type="ChEBI" id="CHEBI:16845"/>
    </ligand>
</feature>
<dbReference type="InterPro" id="IPR000846">
    <property type="entry name" value="DapB_N"/>
</dbReference>
<reference evidence="16 17" key="1">
    <citation type="submission" date="2020-10" db="EMBL/GenBank/DDBJ databases">
        <title>Olsenella immobilis sp.nov., isolated from the mud in a fermentation cellar used for the production of Chinese strong-flavoured liquor.</title>
        <authorList>
            <person name="Lu L."/>
        </authorList>
    </citation>
    <scope>NUCLEOTIDE SEQUENCE [LARGE SCALE GENOMIC DNA]</scope>
    <source>
        <strain evidence="16 17">LZLJ-2</strain>
    </source>
</reference>
<dbReference type="AlphaFoldDB" id="A0A7S7MAD0"/>
<dbReference type="EC" id="1.17.1.8" evidence="10 13"/>
<feature type="active site" description="Proton donor" evidence="13">
    <location>
        <position position="125"/>
    </location>
</feature>
<evidence type="ECO:0000256" key="6">
    <source>
        <dbReference type="ARBA" id="ARBA00023002"/>
    </source>
</evidence>
<comment type="pathway">
    <text evidence="9 13">Amino-acid biosynthesis; L-lysine biosynthesis via DAP pathway; (S)-tetrahydrodipicolinate from L-aspartate: step 4/4.</text>
</comment>
<comment type="caution">
    <text evidence="13">Was originally thought to be a dihydrodipicolinate reductase (DHDPR), catalyzing the conversion of dihydrodipicolinate to tetrahydrodipicolinate. However, it was shown in E.coli that the substrate of the enzymatic reaction is not dihydrodipicolinate (DHDP) but in fact (2S,4S)-4-hydroxy-2,3,4,5-tetrahydrodipicolinic acid (HTPA), the product released by the DapA-catalyzed reaction.</text>
</comment>
<keyword evidence="6 13" id="KW-0560">Oxidoreductase</keyword>
<dbReference type="UniPathway" id="UPA00034">
    <property type="reaction ID" value="UER00018"/>
</dbReference>
<dbReference type="Proteomes" id="UP000593735">
    <property type="component" value="Chromosome"/>
</dbReference>
<comment type="catalytic activity">
    <reaction evidence="11 13">
        <text>(S)-2,3,4,5-tetrahydrodipicolinate + NADP(+) + H2O = (2S,4S)-4-hydroxy-2,3,4,5-tetrahydrodipicolinate + NADPH + H(+)</text>
        <dbReference type="Rhea" id="RHEA:35331"/>
        <dbReference type="ChEBI" id="CHEBI:15377"/>
        <dbReference type="ChEBI" id="CHEBI:15378"/>
        <dbReference type="ChEBI" id="CHEBI:16845"/>
        <dbReference type="ChEBI" id="CHEBI:57783"/>
        <dbReference type="ChEBI" id="CHEBI:58349"/>
        <dbReference type="ChEBI" id="CHEBI:67139"/>
        <dbReference type="EC" id="1.17.1.8"/>
    </reaction>
</comment>
<evidence type="ECO:0000256" key="12">
    <source>
        <dbReference type="ARBA" id="ARBA00049396"/>
    </source>
</evidence>
<dbReference type="PROSITE" id="PS01298">
    <property type="entry name" value="DAPB"/>
    <property type="match status" value="1"/>
</dbReference>
<dbReference type="InterPro" id="IPR036291">
    <property type="entry name" value="NAD(P)-bd_dom_sf"/>
</dbReference>
<dbReference type="Pfam" id="PF01113">
    <property type="entry name" value="DapB_N"/>
    <property type="match status" value="1"/>
</dbReference>
<comment type="caution">
    <text evidence="13">Lacks conserved residue(s) required for the propagation of feature annotation.</text>
</comment>
<evidence type="ECO:0000313" key="16">
    <source>
        <dbReference type="EMBL" id="QOY61558.1"/>
    </source>
</evidence>
<dbReference type="InterPro" id="IPR022664">
    <property type="entry name" value="DapB_N_CS"/>
</dbReference>
<dbReference type="GO" id="GO:0019877">
    <property type="term" value="P:diaminopimelate biosynthetic process"/>
    <property type="evidence" value="ECO:0007669"/>
    <property type="project" value="UniProtKB-UniRule"/>
</dbReference>
<dbReference type="GO" id="GO:0009089">
    <property type="term" value="P:lysine biosynthetic process via diaminopimelate"/>
    <property type="evidence" value="ECO:0007669"/>
    <property type="project" value="UniProtKB-UniRule"/>
</dbReference>
<organism evidence="16 17">
    <name type="scientific">Thermophilibacter immobilis</name>
    <dbReference type="NCBI Taxonomy" id="2779519"/>
    <lineage>
        <taxon>Bacteria</taxon>
        <taxon>Bacillati</taxon>
        <taxon>Actinomycetota</taxon>
        <taxon>Coriobacteriia</taxon>
        <taxon>Coriobacteriales</taxon>
        <taxon>Atopobiaceae</taxon>
        <taxon>Thermophilibacter</taxon>
    </lineage>
</organism>
<dbReference type="GO" id="GO:0051287">
    <property type="term" value="F:NAD binding"/>
    <property type="evidence" value="ECO:0007669"/>
    <property type="project" value="UniProtKB-UniRule"/>
</dbReference>
<dbReference type="Gene3D" id="3.40.50.720">
    <property type="entry name" value="NAD(P)-binding Rossmann-like Domain"/>
    <property type="match status" value="1"/>
</dbReference>
<keyword evidence="7 13" id="KW-0520">NAD</keyword>
<evidence type="ECO:0000313" key="17">
    <source>
        <dbReference type="Proteomes" id="UP000593735"/>
    </source>
</evidence>
<dbReference type="HAMAP" id="MF_00102">
    <property type="entry name" value="DapB"/>
    <property type="match status" value="1"/>
</dbReference>
<keyword evidence="4 13" id="KW-0521">NADP</keyword>
<dbReference type="SUPFAM" id="SSF51735">
    <property type="entry name" value="NAD(P)-binding Rossmann-fold domains"/>
    <property type="match status" value="1"/>
</dbReference>
<feature type="binding site" evidence="13">
    <location>
        <begin position="89"/>
        <end position="92"/>
    </location>
    <ligand>
        <name>NAD(+)</name>
        <dbReference type="ChEBI" id="CHEBI:57540"/>
    </ligand>
</feature>
<feature type="active site" description="Proton donor/acceptor" evidence="13">
    <location>
        <position position="121"/>
    </location>
</feature>
<keyword evidence="3 13" id="KW-0028">Amino-acid biosynthesis</keyword>
<dbReference type="Gene3D" id="3.30.360.10">
    <property type="entry name" value="Dihydrodipicolinate Reductase, domain 2"/>
    <property type="match status" value="1"/>
</dbReference>